<dbReference type="EMBL" id="CAFAAL010000313">
    <property type="protein sequence ID" value="CAB4824627.1"/>
    <property type="molecule type" value="Genomic_DNA"/>
</dbReference>
<protein>
    <submittedName>
        <fullName evidence="1">Unannotated protein</fullName>
    </submittedName>
</protein>
<accession>A0A6J6ZVR5</accession>
<organism evidence="1">
    <name type="scientific">freshwater metagenome</name>
    <dbReference type="NCBI Taxonomy" id="449393"/>
    <lineage>
        <taxon>unclassified sequences</taxon>
        <taxon>metagenomes</taxon>
        <taxon>ecological metagenomes</taxon>
    </lineage>
</organism>
<gene>
    <name evidence="1" type="ORF">UFOPK3004_02038</name>
</gene>
<reference evidence="1" key="1">
    <citation type="submission" date="2020-05" db="EMBL/GenBank/DDBJ databases">
        <authorList>
            <person name="Chiriac C."/>
            <person name="Salcher M."/>
            <person name="Ghai R."/>
            <person name="Kavagutti S V."/>
        </authorList>
    </citation>
    <scope>NUCLEOTIDE SEQUENCE</scope>
</reference>
<dbReference type="AlphaFoldDB" id="A0A6J6ZVR5"/>
<proteinExistence type="predicted"/>
<name>A0A6J6ZVR5_9ZZZZ</name>
<evidence type="ECO:0000313" key="1">
    <source>
        <dbReference type="EMBL" id="CAB4824627.1"/>
    </source>
</evidence>
<sequence>MESHNGIARTSLGPKFFWLTAKVLRDDCIGSIENILCTAIVLFENNHAHFIKGIFKLSDVTEVGTAECINRLIGVAHHAHVVMTGRQTEHDFVLRNVRVLIFVYQDVLESVLVRSQNIGMHTEQTHDIHQQVVKVHCSGFEQTLLIFTVNLGVFAVKNMGCSFGGLRGRNQFVLPIRNHCMHGSGREALDIKSHIANDVAREPLCIGLVVNTESLGVPNTFAMNAQNSHARRVERRYPH</sequence>